<dbReference type="InterPro" id="IPR012337">
    <property type="entry name" value="RNaseH-like_sf"/>
</dbReference>
<evidence type="ECO:0000313" key="7">
    <source>
        <dbReference type="Proteomes" id="UP000037046"/>
    </source>
</evidence>
<dbReference type="GO" id="GO:0032196">
    <property type="term" value="P:transposition"/>
    <property type="evidence" value="ECO:0007669"/>
    <property type="project" value="UniProtKB-KW"/>
</dbReference>
<accession>A0A0L6CPY6</accession>
<dbReference type="Gene3D" id="3.30.420.10">
    <property type="entry name" value="Ribonuclease H-like superfamily/Ribonuclease H"/>
    <property type="match status" value="1"/>
</dbReference>
<comment type="caution">
    <text evidence="6">The sequence shown here is derived from an EMBL/GenBank/DDBJ whole genome shotgun (WGS) entry which is preliminary data.</text>
</comment>
<comment type="function">
    <text evidence="1">Involved in the transposition of the insertion sequence.</text>
</comment>
<gene>
    <name evidence="6" type="ORF">ROTO_36280</name>
</gene>
<dbReference type="AlphaFoldDB" id="A0A0L6CPY6"/>
<dbReference type="GO" id="GO:0006310">
    <property type="term" value="P:DNA recombination"/>
    <property type="evidence" value="ECO:0007669"/>
    <property type="project" value="UniProtKB-KW"/>
</dbReference>
<organism evidence="6 7">
    <name type="scientific">Roseovarius tolerans</name>
    <dbReference type="NCBI Taxonomy" id="74031"/>
    <lineage>
        <taxon>Bacteria</taxon>
        <taxon>Pseudomonadati</taxon>
        <taxon>Pseudomonadota</taxon>
        <taxon>Alphaproteobacteria</taxon>
        <taxon>Rhodobacterales</taxon>
        <taxon>Roseobacteraceae</taxon>
        <taxon>Roseovarius</taxon>
    </lineage>
</organism>
<dbReference type="EMBL" id="LGVV01000097">
    <property type="protein sequence ID" value="KNX39834.1"/>
    <property type="molecule type" value="Genomic_DNA"/>
</dbReference>
<evidence type="ECO:0000256" key="3">
    <source>
        <dbReference type="ARBA" id="ARBA00023125"/>
    </source>
</evidence>
<proteinExistence type="predicted"/>
<evidence type="ECO:0000259" key="5">
    <source>
        <dbReference type="Pfam" id="PF13610"/>
    </source>
</evidence>
<dbReference type="InterPro" id="IPR036397">
    <property type="entry name" value="RNaseH_sf"/>
</dbReference>
<protein>
    <submittedName>
        <fullName evidence="6">Transposase IS66 family protein</fullName>
    </submittedName>
</protein>
<keyword evidence="7" id="KW-1185">Reference proteome</keyword>
<dbReference type="InterPro" id="IPR047930">
    <property type="entry name" value="Transpos_IS6"/>
</dbReference>
<keyword evidence="4" id="KW-0233">DNA recombination</keyword>
<dbReference type="PATRIC" id="fig|74031.6.peg.3725"/>
<reference evidence="7" key="1">
    <citation type="submission" date="2015-07" db="EMBL/GenBank/DDBJ databases">
        <title>Draft Genome Sequence of Roseovarius tolerans EL-164, a producer of N-Acylated Alanine Methyl Esters (NAMEs).</title>
        <authorList>
            <person name="Voget S."/>
            <person name="Bruns H."/>
            <person name="Wagner-Doebler I."/>
            <person name="Schulz S."/>
            <person name="Daniel R."/>
        </authorList>
    </citation>
    <scope>NUCLEOTIDE SEQUENCE [LARGE SCALE GENOMIC DNA]</scope>
    <source>
        <strain evidence="7">EL-164</strain>
    </source>
</reference>
<dbReference type="Pfam" id="PF13610">
    <property type="entry name" value="DDE_Tnp_IS240"/>
    <property type="match status" value="1"/>
</dbReference>
<evidence type="ECO:0000256" key="2">
    <source>
        <dbReference type="ARBA" id="ARBA00022578"/>
    </source>
</evidence>
<dbReference type="PANTHER" id="PTHR35528:SF3">
    <property type="entry name" value="BLL1675 PROTEIN"/>
    <property type="match status" value="1"/>
</dbReference>
<dbReference type="RefSeq" id="WP_082238045.1">
    <property type="nucleotide sequence ID" value="NZ_CP118494.1"/>
</dbReference>
<feature type="domain" description="DDE" evidence="5">
    <location>
        <begin position="78"/>
        <end position="206"/>
    </location>
</feature>
<dbReference type="STRING" id="74031.SAMN04488077_105237"/>
<keyword evidence="2" id="KW-0815">Transposition</keyword>
<sequence length="234" mass="28033">MTKRDPFKYFKTSREIIRLAVMLYVRFPLSLRNVEDLLHERGIDVSHEAVRFWWHRLGPLFAAEIKKRRVAGLKSSRWRWHLDEMFVKINGERHYLWRAVDHEGEVLESFVTKKRDKKAALKFLKKAMRKHGRPDVIVTDRLRSYGAAMKEIGNADRQETGRWLNNRAENSHLPFRRRERAMLRFRRVRSLQKFAAIHASVYNLFNSERSLYSRSNFKRHRAAALAEWRNLCTA</sequence>
<dbReference type="InterPro" id="IPR052183">
    <property type="entry name" value="IS_Transposase"/>
</dbReference>
<dbReference type="Proteomes" id="UP000037046">
    <property type="component" value="Unassembled WGS sequence"/>
</dbReference>
<dbReference type="InterPro" id="IPR032874">
    <property type="entry name" value="DDE_dom"/>
</dbReference>
<dbReference type="PANTHER" id="PTHR35528">
    <property type="entry name" value="BLL1675 PROTEIN"/>
    <property type="match status" value="1"/>
</dbReference>
<evidence type="ECO:0000256" key="4">
    <source>
        <dbReference type="ARBA" id="ARBA00023172"/>
    </source>
</evidence>
<name>A0A0L6CPY6_9RHOB</name>
<keyword evidence="3" id="KW-0238">DNA-binding</keyword>
<dbReference type="OrthoDB" id="4315389at2"/>
<dbReference type="SUPFAM" id="SSF53098">
    <property type="entry name" value="Ribonuclease H-like"/>
    <property type="match status" value="1"/>
</dbReference>
<evidence type="ECO:0000256" key="1">
    <source>
        <dbReference type="ARBA" id="ARBA00002286"/>
    </source>
</evidence>
<dbReference type="NCBIfam" id="NF033587">
    <property type="entry name" value="transpos_IS6"/>
    <property type="match status" value="1"/>
</dbReference>
<evidence type="ECO:0000313" key="6">
    <source>
        <dbReference type="EMBL" id="KNX39834.1"/>
    </source>
</evidence>
<dbReference type="GO" id="GO:0003677">
    <property type="term" value="F:DNA binding"/>
    <property type="evidence" value="ECO:0007669"/>
    <property type="project" value="UniProtKB-KW"/>
</dbReference>